<keyword evidence="2 5" id="KW-0812">Transmembrane</keyword>
<dbReference type="InterPro" id="IPR030184">
    <property type="entry name" value="WAT1-related"/>
</dbReference>
<dbReference type="EMBL" id="JAAIUW010000009">
    <property type="protein sequence ID" value="KAF7816874.1"/>
    <property type="molecule type" value="Genomic_DNA"/>
</dbReference>
<reference evidence="6" key="1">
    <citation type="submission" date="2020-09" db="EMBL/GenBank/DDBJ databases">
        <title>Genome-Enabled Discovery of Anthraquinone Biosynthesis in Senna tora.</title>
        <authorList>
            <person name="Kang S.-H."/>
            <person name="Pandey R.P."/>
            <person name="Lee C.-M."/>
            <person name="Sim J.-S."/>
            <person name="Jeong J.-T."/>
            <person name="Choi B.-S."/>
            <person name="Jung M."/>
            <person name="Ginzburg D."/>
            <person name="Zhao K."/>
            <person name="Won S.Y."/>
            <person name="Oh T.-J."/>
            <person name="Yu Y."/>
            <person name="Kim N.-H."/>
            <person name="Lee O.R."/>
            <person name="Lee T.-H."/>
            <person name="Bashyal P."/>
            <person name="Kim T.-S."/>
            <person name="Lee W.-H."/>
            <person name="Kawkins C."/>
            <person name="Kim C.-K."/>
            <person name="Kim J.S."/>
            <person name="Ahn B.O."/>
            <person name="Rhee S.Y."/>
            <person name="Sohng J.K."/>
        </authorList>
    </citation>
    <scope>NUCLEOTIDE SEQUENCE</scope>
    <source>
        <tissue evidence="6">Leaf</tissue>
    </source>
</reference>
<evidence type="ECO:0000313" key="7">
    <source>
        <dbReference type="Proteomes" id="UP000634136"/>
    </source>
</evidence>
<keyword evidence="3 5" id="KW-1133">Transmembrane helix</keyword>
<dbReference type="Proteomes" id="UP000634136">
    <property type="component" value="Unassembled WGS sequence"/>
</dbReference>
<evidence type="ECO:0000256" key="4">
    <source>
        <dbReference type="ARBA" id="ARBA00023136"/>
    </source>
</evidence>
<evidence type="ECO:0000256" key="2">
    <source>
        <dbReference type="ARBA" id="ARBA00022692"/>
    </source>
</evidence>
<comment type="subcellular location">
    <subcellularLocation>
        <location evidence="1">Membrane</location>
        <topology evidence="1">Multi-pass membrane protein</topology>
    </subcellularLocation>
</comment>
<gene>
    <name evidence="6" type="ORF">G2W53_030843</name>
</gene>
<evidence type="ECO:0000256" key="3">
    <source>
        <dbReference type="ARBA" id="ARBA00022989"/>
    </source>
</evidence>
<name>A0A834WH56_9FABA</name>
<accession>A0A834WH56</accession>
<evidence type="ECO:0000256" key="5">
    <source>
        <dbReference type="SAM" id="Phobius"/>
    </source>
</evidence>
<feature type="transmembrane region" description="Helical" evidence="5">
    <location>
        <begin position="111"/>
        <end position="131"/>
    </location>
</feature>
<keyword evidence="4 5" id="KW-0472">Membrane</keyword>
<sequence length="217" mass="23947">MNNEDMSNFIRPVVDQGFTLLGMQYTSATLASATQNAVPSITFILAVIFRVERVNMKEVGSKAKVIGTVVTFGGALLMTFYKGPVINLFHQYSANTSTVMSMRQQHEHKEWLIGTLFLLLGCLAWSSFFILQSITLNKYPPPISLACFICFLGSLQSGALALVFQHHSAAWSLAKEEDHSHLTTESTHNLPITNTSTHISKLDSNAAAKPIYHQPTN</sequence>
<proteinExistence type="predicted"/>
<dbReference type="GO" id="GO:0016020">
    <property type="term" value="C:membrane"/>
    <property type="evidence" value="ECO:0007669"/>
    <property type="project" value="InterPro"/>
</dbReference>
<evidence type="ECO:0000256" key="1">
    <source>
        <dbReference type="ARBA" id="ARBA00004141"/>
    </source>
</evidence>
<feature type="transmembrane region" description="Helical" evidence="5">
    <location>
        <begin position="30"/>
        <end position="51"/>
    </location>
</feature>
<keyword evidence="7" id="KW-1185">Reference proteome</keyword>
<dbReference type="PANTHER" id="PTHR31218">
    <property type="entry name" value="WAT1-RELATED PROTEIN"/>
    <property type="match status" value="1"/>
</dbReference>
<dbReference type="InterPro" id="IPR037185">
    <property type="entry name" value="EmrE-like"/>
</dbReference>
<organism evidence="6 7">
    <name type="scientific">Senna tora</name>
    <dbReference type="NCBI Taxonomy" id="362788"/>
    <lineage>
        <taxon>Eukaryota</taxon>
        <taxon>Viridiplantae</taxon>
        <taxon>Streptophyta</taxon>
        <taxon>Embryophyta</taxon>
        <taxon>Tracheophyta</taxon>
        <taxon>Spermatophyta</taxon>
        <taxon>Magnoliopsida</taxon>
        <taxon>eudicotyledons</taxon>
        <taxon>Gunneridae</taxon>
        <taxon>Pentapetalae</taxon>
        <taxon>rosids</taxon>
        <taxon>fabids</taxon>
        <taxon>Fabales</taxon>
        <taxon>Fabaceae</taxon>
        <taxon>Caesalpinioideae</taxon>
        <taxon>Cassia clade</taxon>
        <taxon>Senna</taxon>
    </lineage>
</organism>
<feature type="transmembrane region" description="Helical" evidence="5">
    <location>
        <begin position="143"/>
        <end position="164"/>
    </location>
</feature>
<evidence type="ECO:0000313" key="6">
    <source>
        <dbReference type="EMBL" id="KAF7816874.1"/>
    </source>
</evidence>
<comment type="caution">
    <text evidence="6">The sequence shown here is derived from an EMBL/GenBank/DDBJ whole genome shotgun (WGS) entry which is preliminary data.</text>
</comment>
<feature type="transmembrane region" description="Helical" evidence="5">
    <location>
        <begin position="63"/>
        <end position="81"/>
    </location>
</feature>
<dbReference type="GO" id="GO:0022857">
    <property type="term" value="F:transmembrane transporter activity"/>
    <property type="evidence" value="ECO:0007669"/>
    <property type="project" value="InterPro"/>
</dbReference>
<protein>
    <submittedName>
        <fullName evidence="6">WAT1-related protein</fullName>
    </submittedName>
</protein>
<dbReference type="AlphaFoldDB" id="A0A834WH56"/>
<dbReference type="SUPFAM" id="SSF103481">
    <property type="entry name" value="Multidrug resistance efflux transporter EmrE"/>
    <property type="match status" value="1"/>
</dbReference>
<dbReference type="OrthoDB" id="1728340at2759"/>